<accession>A0A8J4PV59</accession>
<protein>
    <submittedName>
        <fullName evidence="1">Uncharacterized protein</fullName>
    </submittedName>
</protein>
<organism evidence="1 2">
    <name type="scientific">Polysphondylium violaceum</name>
    <dbReference type="NCBI Taxonomy" id="133409"/>
    <lineage>
        <taxon>Eukaryota</taxon>
        <taxon>Amoebozoa</taxon>
        <taxon>Evosea</taxon>
        <taxon>Eumycetozoa</taxon>
        <taxon>Dictyostelia</taxon>
        <taxon>Dictyosteliales</taxon>
        <taxon>Dictyosteliaceae</taxon>
        <taxon>Polysphondylium</taxon>
    </lineage>
</organism>
<name>A0A8J4PV59_9MYCE</name>
<dbReference type="EMBL" id="AJWJ01000525">
    <property type="protein sequence ID" value="KAF2070211.1"/>
    <property type="molecule type" value="Genomic_DNA"/>
</dbReference>
<evidence type="ECO:0000313" key="1">
    <source>
        <dbReference type="EMBL" id="KAF2070211.1"/>
    </source>
</evidence>
<dbReference type="AlphaFoldDB" id="A0A8J4PV59"/>
<keyword evidence="2" id="KW-1185">Reference proteome</keyword>
<comment type="caution">
    <text evidence="1">The sequence shown here is derived from an EMBL/GenBank/DDBJ whole genome shotgun (WGS) entry which is preliminary data.</text>
</comment>
<reference evidence="1" key="1">
    <citation type="submission" date="2020-01" db="EMBL/GenBank/DDBJ databases">
        <title>Development of genomics and gene disruption for Polysphondylium violaceum indicates a role for the polyketide synthase stlB in stalk morphogenesis.</title>
        <authorList>
            <person name="Narita B."/>
            <person name="Kawabe Y."/>
            <person name="Kin K."/>
            <person name="Saito T."/>
            <person name="Gibbs R."/>
            <person name="Kuspa A."/>
            <person name="Muzny D."/>
            <person name="Queller D."/>
            <person name="Richards S."/>
            <person name="Strassman J."/>
            <person name="Sucgang R."/>
            <person name="Worley K."/>
            <person name="Schaap P."/>
        </authorList>
    </citation>
    <scope>NUCLEOTIDE SEQUENCE</scope>
    <source>
        <strain evidence="1">QSvi11</strain>
    </source>
</reference>
<proteinExistence type="predicted"/>
<dbReference type="Proteomes" id="UP000695562">
    <property type="component" value="Unassembled WGS sequence"/>
</dbReference>
<evidence type="ECO:0000313" key="2">
    <source>
        <dbReference type="Proteomes" id="UP000695562"/>
    </source>
</evidence>
<sequence>MKSEFYQQVFHNLFLSTKIFHQVREIQRDRNGLRYDDIVDVGWMISYGHVGLAKEKINNRDIQVFVDMEDLFGVVADSDDTEMFISLFERFRVYANQYLFDNYVSIGKIKNTKVIAYLVENKYWVDGQDNTHDEHKQETEKDKKLQQLCNGFNGLDISVEELDILLDFWNTRLEHGEEAFIERWTSSNRFIIEAQEIHCIKSANVDVANINLSDRSLVMEISFIIGIAAFTTLSLKVLDFFCTQGYEPTFLNETSQVRYNDLYIQIAALTDQEHRDLVARLSSPELPVLEENGILSFCCIEGNVNNFNYYYSLFQSRAQVISIPISYLFQCVMQSRQFHMLKVLYSLGYNYYDIPDFTHPTYPLKYMYVLDQVERAMATSMIKEHISNDLLKVAIKSNDYVAAKFIFNRYTFKSHLSIEVMKELSLCQNLAIVDYILKHKSTCFANPSTEFINTFTQLLFKYIRIKLNDPLKEYLMKEKYIDNNKIINVQ</sequence>
<gene>
    <name evidence="1" type="ORF">CYY_008472</name>
</gene>